<accession>A0A1T4K2C3</accession>
<sequence length="415" mass="46543">MDRQIPKETLRKEKRKRWIKYGSVVVGSVAVVAVLISLMREIINVKDLRVSSVDRGTIEVSVSASGKVAPLFEETIIAPIASRIEEVYMKAGDSVEVGTPLLRLDLQSIETEYNKMLDELQMRTYKLEQQRIKNNSALSNAEMELKVNGMKIDKMQVEVRNEKYLDSIGAGTTDKVREVQLRYDVARLEQEQAHKKLENDRMIADAELRVQELDLAIFRKSLAETKRTLDDARILSPRKGILTFINSQVGTTVGQGTAIAILSDLSHFRVDGEIADSYGDRVATGNKVVVKVGQEELGGRVSSVTPLSKNGIIQFSVQLDEDAHPRLRSGLKTDVYVMNAVKDDVVRIKNGSYYSGKGHYELFVMKGSELVKRKVELGDSNYEFVEVISGLEQGEQVIVSDMSQYRNKNKLKVSK</sequence>
<dbReference type="AlphaFoldDB" id="A0A1T4K2C3"/>
<evidence type="ECO:0000256" key="1">
    <source>
        <dbReference type="ARBA" id="ARBA00004196"/>
    </source>
</evidence>
<keyword evidence="3" id="KW-0812">Transmembrane</keyword>
<dbReference type="Proteomes" id="UP000189956">
    <property type="component" value="Unassembled WGS sequence"/>
</dbReference>
<evidence type="ECO:0000313" key="6">
    <source>
        <dbReference type="Proteomes" id="UP000189956"/>
    </source>
</evidence>
<dbReference type="InterPro" id="IPR050465">
    <property type="entry name" value="UPF0194_transport"/>
</dbReference>
<evidence type="ECO:0000313" key="5">
    <source>
        <dbReference type="EMBL" id="SJZ36455.1"/>
    </source>
</evidence>
<evidence type="ECO:0000256" key="2">
    <source>
        <dbReference type="ARBA" id="ARBA00023054"/>
    </source>
</evidence>
<dbReference type="InterPro" id="IPR058649">
    <property type="entry name" value="CzcB_C"/>
</dbReference>
<keyword evidence="2" id="KW-0175">Coiled coil</keyword>
<keyword evidence="3" id="KW-1133">Transmembrane helix</keyword>
<keyword evidence="3" id="KW-0472">Membrane</keyword>
<feature type="transmembrane region" description="Helical" evidence="3">
    <location>
        <begin position="21"/>
        <end position="39"/>
    </location>
</feature>
<gene>
    <name evidence="5" type="ORF">SAMN02745205_00517</name>
</gene>
<dbReference type="Gene3D" id="2.40.420.20">
    <property type="match status" value="1"/>
</dbReference>
<evidence type="ECO:0000259" key="4">
    <source>
        <dbReference type="Pfam" id="PF25975"/>
    </source>
</evidence>
<dbReference type="PANTHER" id="PTHR32347">
    <property type="entry name" value="EFFLUX SYSTEM COMPONENT YKNX-RELATED"/>
    <property type="match status" value="1"/>
</dbReference>
<dbReference type="Gene3D" id="2.40.50.100">
    <property type="match status" value="1"/>
</dbReference>
<comment type="subcellular location">
    <subcellularLocation>
        <location evidence="1">Cell envelope</location>
    </subcellularLocation>
</comment>
<organism evidence="5 6">
    <name type="scientific">Porphyromonas cangingivalis</name>
    <dbReference type="NCBI Taxonomy" id="36874"/>
    <lineage>
        <taxon>Bacteria</taxon>
        <taxon>Pseudomonadati</taxon>
        <taxon>Bacteroidota</taxon>
        <taxon>Bacteroidia</taxon>
        <taxon>Bacteroidales</taxon>
        <taxon>Porphyromonadaceae</taxon>
        <taxon>Porphyromonas</taxon>
    </lineage>
</organism>
<name>A0A1T4K2C3_PORCN</name>
<evidence type="ECO:0000256" key="3">
    <source>
        <dbReference type="SAM" id="Phobius"/>
    </source>
</evidence>
<reference evidence="5 6" key="1">
    <citation type="submission" date="2017-02" db="EMBL/GenBank/DDBJ databases">
        <authorList>
            <person name="Peterson S.W."/>
        </authorList>
    </citation>
    <scope>NUCLEOTIDE SEQUENCE [LARGE SCALE GENOMIC DNA]</scope>
    <source>
        <strain evidence="5 6">ATCC 700135</strain>
    </source>
</reference>
<dbReference type="PANTHER" id="PTHR32347:SF14">
    <property type="entry name" value="EFFLUX SYSTEM COMPONENT YKNX-RELATED"/>
    <property type="match status" value="1"/>
</dbReference>
<dbReference type="RefSeq" id="WP_025837151.1">
    <property type="nucleotide sequence ID" value="NZ_FUWL01000004.1"/>
</dbReference>
<dbReference type="EMBL" id="FUWL01000004">
    <property type="protein sequence ID" value="SJZ36455.1"/>
    <property type="molecule type" value="Genomic_DNA"/>
</dbReference>
<proteinExistence type="predicted"/>
<feature type="domain" description="CzcB-like C-terminal circularly permuted SH3-like" evidence="4">
    <location>
        <begin position="361"/>
        <end position="399"/>
    </location>
</feature>
<dbReference type="GO" id="GO:0030313">
    <property type="term" value="C:cell envelope"/>
    <property type="evidence" value="ECO:0007669"/>
    <property type="project" value="UniProtKB-SubCell"/>
</dbReference>
<dbReference type="Pfam" id="PF25975">
    <property type="entry name" value="CzcB_C"/>
    <property type="match status" value="1"/>
</dbReference>
<dbReference type="Gene3D" id="2.40.30.170">
    <property type="match status" value="1"/>
</dbReference>
<protein>
    <submittedName>
        <fullName evidence="5">HlyD family secretion protein</fullName>
    </submittedName>
</protein>